<dbReference type="InterPro" id="IPR021810">
    <property type="entry name" value="T1RH-like_C"/>
</dbReference>
<dbReference type="Pfam" id="PF18766">
    <property type="entry name" value="SWI2_SNF2"/>
    <property type="match status" value="1"/>
</dbReference>
<dbReference type="OrthoDB" id="9758243at2"/>
<dbReference type="Gene3D" id="3.90.1570.50">
    <property type="match status" value="1"/>
</dbReference>
<dbReference type="PROSITE" id="PS51192">
    <property type="entry name" value="HELICASE_ATP_BIND_1"/>
    <property type="match status" value="1"/>
</dbReference>
<keyword evidence="3" id="KW-0540">Nuclease</keyword>
<comment type="caution">
    <text evidence="13">The sequence shown here is derived from an EMBL/GenBank/DDBJ whole genome shotgun (WGS) entry which is preliminary data.</text>
</comment>
<evidence type="ECO:0000256" key="6">
    <source>
        <dbReference type="ARBA" id="ARBA00022759"/>
    </source>
</evidence>
<keyword evidence="7 10" id="KW-0378">Hydrolase</keyword>
<dbReference type="EC" id="3.1.21.3" evidence="10"/>
<evidence type="ECO:0000256" key="8">
    <source>
        <dbReference type="ARBA" id="ARBA00022840"/>
    </source>
</evidence>
<protein>
    <recommendedName>
        <fullName evidence="10">Type I restriction enzyme endonuclease subunit</fullName>
        <shortName evidence="10">R protein</shortName>
        <ecNumber evidence="10">3.1.21.3</ecNumber>
    </recommendedName>
</protein>
<dbReference type="Gene3D" id="3.40.50.300">
    <property type="entry name" value="P-loop containing nucleotide triphosphate hydrolases"/>
    <property type="match status" value="3"/>
</dbReference>
<dbReference type="Pfam" id="PF04313">
    <property type="entry name" value="HSDR_N"/>
    <property type="match status" value="1"/>
</dbReference>
<dbReference type="AlphaFoldDB" id="A0A558BMX5"/>
<dbReference type="PANTHER" id="PTHR30195:SF15">
    <property type="entry name" value="TYPE I RESTRICTION ENZYME HINDI ENDONUCLEASE SUBUNIT"/>
    <property type="match status" value="1"/>
</dbReference>
<dbReference type="GO" id="GO:0009035">
    <property type="term" value="F:type I site-specific deoxyribonuclease activity"/>
    <property type="evidence" value="ECO:0007669"/>
    <property type="project" value="UniProtKB-EC"/>
</dbReference>
<keyword evidence="5 10" id="KW-0680">Restriction system</keyword>
<dbReference type="SUPFAM" id="SSF52540">
    <property type="entry name" value="P-loop containing nucleoside triphosphate hydrolases"/>
    <property type="match status" value="2"/>
</dbReference>
<evidence type="ECO:0000259" key="12">
    <source>
        <dbReference type="PROSITE" id="PS51192"/>
    </source>
</evidence>
<evidence type="ECO:0000313" key="14">
    <source>
        <dbReference type="Proteomes" id="UP000317624"/>
    </source>
</evidence>
<evidence type="ECO:0000256" key="5">
    <source>
        <dbReference type="ARBA" id="ARBA00022747"/>
    </source>
</evidence>
<evidence type="ECO:0000256" key="3">
    <source>
        <dbReference type="ARBA" id="ARBA00022722"/>
    </source>
</evidence>
<dbReference type="NCBIfam" id="TIGR00348">
    <property type="entry name" value="hsdR"/>
    <property type="match status" value="1"/>
</dbReference>
<keyword evidence="8 10" id="KW-0067">ATP-binding</keyword>
<dbReference type="Pfam" id="PF22679">
    <property type="entry name" value="T1R_D3-like"/>
    <property type="match status" value="1"/>
</dbReference>
<keyword evidence="11" id="KW-0175">Coiled coil</keyword>
<sequence length="1079" mass="121039">MSLLSEEALEKLAGTWFEETGWEVVYGPDVAPDTTEALRTAFRQTSLPSRLLAALRRLNPTLPEAVVQEVAERVVRAQHPKAVESNQLLHGWLTDGVPVDVPSATGELRGDRAWLVDFDEVANNDWLVISQFTVKASRRNRRPDLVAFLNGLPVAVLELKNPLDREADVWAAYEQLQTYRQELPDLFLANVALVVSDGKFARVGSLTADRERFMPWRTIEDERDQPNLEFELETVVRGFFNRELFLDYLRHFVLYEPGSDGALIKKIAAYHQFHAVRTAVAATILATQKPGTLPMVHDEPAPYAGRLPGRGAIEPGSRKGGIVWHTQGSGKSISMACFAGKLRQQPEMRNPTLVIVTDRNDLDGQLFQQFVYAQGVLKEVPVQANDREHLRALLADRPSGGIFFTTIQKFSPLPGEHAFPKLSDRTNVVVIVDEAHRSQYGLSSRLDKKTGKYKTGFAKHLRDALPLATFVGFTGTPLETDDVDTRQVFGPYVSVYDIEDAVRDGATVPIYYESRLAQLHLVESEEEIAEINEEVEEVLNDEADVARREAEKAYWTKLEKVVGSQARLDLVAADIVQHFEARSAAGNIAGGGKAMIVGMSREICARLYEAIVKLKPEWDSDDPKKGAIKVVMTGSAADKDYLKKHVYAPGVRKQFEKRFKNAADPLRLVIVRDMWLTGFDVLSMHTMYIDKPMQAHNLMQAIARVNRVFKNKSGGLIVDYIGIATELKRALKTYTANGGKVGEDGKGAPTIDLDKALLELQEAMRDVRYLLRDVAYRNTFLTHPLPLLPTVGNHILGLPEAERKEFFDKVLAATKAFALCSTLLGAQELRDELAFYQGLRGFITESTTPDKQLDRDQSRYLLKQLLDRAVQPAGVESIFALAGLDSPDLSILSDKFLEEMRDLPQRHLAVELLQKLLHDQIHARTRTNIVQERLFTDRLDMTLLNYRNRSVQSADILNELVQLAQDLREADNRGEALGLNTAELAFYDALADNGSAEAVLGDEILRKIAAELLDKIRRNAGIDWQKRESVRARLRNLVRITLRRYHYPPDKQEHAIDLVLEQAERLSDVISAEDVVANS</sequence>
<dbReference type="InterPro" id="IPR055180">
    <property type="entry name" value="HsdR_RecA-like_helicase_dom_2"/>
</dbReference>
<dbReference type="SMART" id="SM00487">
    <property type="entry name" value="DEXDc"/>
    <property type="match status" value="1"/>
</dbReference>
<dbReference type="InterPro" id="IPR027417">
    <property type="entry name" value="P-loop_NTPase"/>
</dbReference>
<keyword evidence="4 10" id="KW-0547">Nucleotide-binding</keyword>
<evidence type="ECO:0000256" key="7">
    <source>
        <dbReference type="ARBA" id="ARBA00022801"/>
    </source>
</evidence>
<dbReference type="Proteomes" id="UP000317624">
    <property type="component" value="Unassembled WGS sequence"/>
</dbReference>
<evidence type="ECO:0000313" key="13">
    <source>
        <dbReference type="EMBL" id="TVT37862.1"/>
    </source>
</evidence>
<evidence type="ECO:0000256" key="9">
    <source>
        <dbReference type="ARBA" id="ARBA00023125"/>
    </source>
</evidence>
<dbReference type="CDD" id="cd22332">
    <property type="entry name" value="HsdR_N"/>
    <property type="match status" value="1"/>
</dbReference>
<dbReference type="CDD" id="cd18030">
    <property type="entry name" value="DEXHc_RE_I_HsdR"/>
    <property type="match status" value="1"/>
</dbReference>
<comment type="subunit">
    <text evidence="10">The type I restriction/modification system is composed of three polypeptides R, M and S.</text>
</comment>
<accession>A0A558BMX5</accession>
<dbReference type="Pfam" id="PF11867">
    <property type="entry name" value="T1RH-like_C"/>
    <property type="match status" value="1"/>
</dbReference>
<dbReference type="EMBL" id="VMRJ01000006">
    <property type="protein sequence ID" value="TVT37862.1"/>
    <property type="molecule type" value="Genomic_DNA"/>
</dbReference>
<gene>
    <name evidence="13" type="ORF">FNT36_22140</name>
</gene>
<organism evidence="13 14">
    <name type="scientific">Hymenobacter setariae</name>
    <dbReference type="NCBI Taxonomy" id="2594794"/>
    <lineage>
        <taxon>Bacteria</taxon>
        <taxon>Pseudomonadati</taxon>
        <taxon>Bacteroidota</taxon>
        <taxon>Cytophagia</taxon>
        <taxon>Cytophagales</taxon>
        <taxon>Hymenobacteraceae</taxon>
        <taxon>Hymenobacter</taxon>
    </lineage>
</organism>
<evidence type="ECO:0000256" key="10">
    <source>
        <dbReference type="RuleBase" id="RU364115"/>
    </source>
</evidence>
<comment type="function">
    <text evidence="10">Subunit R is required for both nuclease and ATPase activities, but not for modification.</text>
</comment>
<dbReference type="InterPro" id="IPR040980">
    <property type="entry name" value="SWI2_SNF2"/>
</dbReference>
<comment type="similarity">
    <text evidence="2 10">Belongs to the HsdR family.</text>
</comment>
<dbReference type="GO" id="GO:0009307">
    <property type="term" value="P:DNA restriction-modification system"/>
    <property type="evidence" value="ECO:0007669"/>
    <property type="project" value="UniProtKB-KW"/>
</dbReference>
<dbReference type="InterPro" id="IPR007409">
    <property type="entry name" value="Restrct_endonuc_type1_HsdR_N"/>
</dbReference>
<feature type="coiled-coil region" evidence="11">
    <location>
        <begin position="514"/>
        <end position="548"/>
    </location>
</feature>
<reference evidence="13 14" key="1">
    <citation type="submission" date="2019-07" db="EMBL/GenBank/DDBJ databases">
        <title>Hymenobacter sp. straun FUR1 Genome sequencing and assembly.</title>
        <authorList>
            <person name="Chhetri G."/>
        </authorList>
    </citation>
    <scope>NUCLEOTIDE SEQUENCE [LARGE SCALE GENOMIC DNA]</scope>
    <source>
        <strain evidence="13 14">Fur1</strain>
    </source>
</reference>
<keyword evidence="9 10" id="KW-0238">DNA-binding</keyword>
<keyword evidence="14" id="KW-1185">Reference proteome</keyword>
<dbReference type="RefSeq" id="WP_144852286.1">
    <property type="nucleotide sequence ID" value="NZ_VMRJ01000006.1"/>
</dbReference>
<dbReference type="InterPro" id="IPR051268">
    <property type="entry name" value="Type-I_R_enzyme_R_subunit"/>
</dbReference>
<evidence type="ECO:0000256" key="11">
    <source>
        <dbReference type="SAM" id="Coils"/>
    </source>
</evidence>
<comment type="catalytic activity">
    <reaction evidence="1 10">
        <text>Endonucleolytic cleavage of DNA to give random double-stranded fragments with terminal 5'-phosphates, ATP is simultaneously hydrolyzed.</text>
        <dbReference type="EC" id="3.1.21.3"/>
    </reaction>
</comment>
<dbReference type="PANTHER" id="PTHR30195">
    <property type="entry name" value="TYPE I SITE-SPECIFIC DEOXYRIBONUCLEASE PROTEIN SUBUNIT M AND R"/>
    <property type="match status" value="1"/>
</dbReference>
<dbReference type="InterPro" id="IPR014001">
    <property type="entry name" value="Helicase_ATP-bd"/>
</dbReference>
<keyword evidence="6 13" id="KW-0255">Endonuclease</keyword>
<dbReference type="GO" id="GO:0005524">
    <property type="term" value="F:ATP binding"/>
    <property type="evidence" value="ECO:0007669"/>
    <property type="project" value="UniProtKB-KW"/>
</dbReference>
<proteinExistence type="inferred from homology"/>
<dbReference type="CDD" id="cd18800">
    <property type="entry name" value="SF2_C_EcoR124I-like"/>
    <property type="match status" value="1"/>
</dbReference>
<dbReference type="InterPro" id="IPR004473">
    <property type="entry name" value="Restrct_endonuc_typeI_HsdR"/>
</dbReference>
<evidence type="ECO:0000256" key="4">
    <source>
        <dbReference type="ARBA" id="ARBA00022741"/>
    </source>
</evidence>
<feature type="domain" description="Helicase ATP-binding" evidence="12">
    <location>
        <begin position="312"/>
        <end position="495"/>
    </location>
</feature>
<dbReference type="GO" id="GO:0003677">
    <property type="term" value="F:DNA binding"/>
    <property type="evidence" value="ECO:0007669"/>
    <property type="project" value="UniProtKB-KW"/>
</dbReference>
<evidence type="ECO:0000256" key="1">
    <source>
        <dbReference type="ARBA" id="ARBA00000851"/>
    </source>
</evidence>
<name>A0A558BMX5_9BACT</name>
<evidence type="ECO:0000256" key="2">
    <source>
        <dbReference type="ARBA" id="ARBA00008598"/>
    </source>
</evidence>